<dbReference type="PROSITE" id="PS51715">
    <property type="entry name" value="G_GB1_RHD3"/>
    <property type="match status" value="1"/>
</dbReference>
<dbReference type="GO" id="GO:0003924">
    <property type="term" value="F:GTPase activity"/>
    <property type="evidence" value="ECO:0007669"/>
    <property type="project" value="UniProtKB-UniRule"/>
</dbReference>
<evidence type="ECO:0000256" key="3">
    <source>
        <dbReference type="ARBA" id="ARBA00022801"/>
    </source>
</evidence>
<comment type="subcellular location">
    <subcellularLocation>
        <location evidence="8">Endoplasmic reticulum membrane</location>
        <topology evidence="8">Multi-pass membrane protein</topology>
    </subcellularLocation>
    <text evidence="8">Enriched in the cortical ER. Concentrated in punctae along the ER tubules.</text>
</comment>
<dbReference type="GO" id="GO:0048309">
    <property type="term" value="P:endoplasmic reticulum inheritance"/>
    <property type="evidence" value="ECO:0007669"/>
    <property type="project" value="EnsemblFungi"/>
</dbReference>
<keyword evidence="5 8" id="KW-1133">Transmembrane helix</keyword>
<dbReference type="GO" id="GO:0016320">
    <property type="term" value="P:endoplasmic reticulum membrane fusion"/>
    <property type="evidence" value="ECO:0007669"/>
    <property type="project" value="EnsemblFungi"/>
</dbReference>
<dbReference type="Pfam" id="PF05879">
    <property type="entry name" value="RHD3_GTPase"/>
    <property type="match status" value="1"/>
</dbReference>
<keyword evidence="12" id="KW-1185">Reference proteome</keyword>
<keyword evidence="4 8" id="KW-0256">Endoplasmic reticulum</keyword>
<evidence type="ECO:0000313" key="11">
    <source>
        <dbReference type="EMBL" id="ODV68908.1"/>
    </source>
</evidence>
<keyword evidence="2 8" id="KW-0547">Nucleotide-binding</keyword>
<evidence type="ECO:0000256" key="7">
    <source>
        <dbReference type="ARBA" id="ARBA00023136"/>
    </source>
</evidence>
<dbReference type="Proteomes" id="UP000095085">
    <property type="component" value="Unassembled WGS sequence"/>
</dbReference>
<evidence type="ECO:0000256" key="5">
    <source>
        <dbReference type="ARBA" id="ARBA00022989"/>
    </source>
</evidence>
<name>A0A1E4RNQ5_9ASCO</name>
<dbReference type="SUPFAM" id="SSF52540">
    <property type="entry name" value="P-loop containing nucleoside triphosphate hydrolases"/>
    <property type="match status" value="1"/>
</dbReference>
<dbReference type="PANTHER" id="PTHR45923">
    <property type="entry name" value="PROTEIN SEY1"/>
    <property type="match status" value="1"/>
</dbReference>
<protein>
    <submittedName>
        <fullName evidence="11">Putative N-acetyl-glucosamine metabolism enzyme</fullName>
    </submittedName>
</protein>
<dbReference type="STRING" id="984485.A0A1E4RNQ5"/>
<keyword evidence="1 8" id="KW-0812">Transmembrane</keyword>
<feature type="topological domain" description="Cytoplasmic" evidence="8">
    <location>
        <begin position="773"/>
        <end position="830"/>
    </location>
</feature>
<feature type="transmembrane region" description="Helical" evidence="9">
    <location>
        <begin position="753"/>
        <end position="773"/>
    </location>
</feature>
<dbReference type="InterPro" id="IPR008803">
    <property type="entry name" value="RHD3/Sey1"/>
</dbReference>
<keyword evidence="3 8" id="KW-0378">Hydrolase</keyword>
<reference evidence="12" key="1">
    <citation type="submission" date="2016-05" db="EMBL/GenBank/DDBJ databases">
        <title>Comparative genomics of biotechnologically important yeasts.</title>
        <authorList>
            <consortium name="DOE Joint Genome Institute"/>
            <person name="Riley R."/>
            <person name="Haridas S."/>
            <person name="Wolfe K.H."/>
            <person name="Lopes M.R."/>
            <person name="Hittinger C.T."/>
            <person name="Goker M."/>
            <person name="Salamov A."/>
            <person name="Wisecaver J."/>
            <person name="Long T.M."/>
            <person name="Aerts A.L."/>
            <person name="Barry K."/>
            <person name="Choi C."/>
            <person name="Clum A."/>
            <person name="Coughlan A.Y."/>
            <person name="Deshpande S."/>
            <person name="Douglass A.P."/>
            <person name="Hanson S.J."/>
            <person name="Klenk H.-P."/>
            <person name="Labutti K."/>
            <person name="Lapidus A."/>
            <person name="Lindquist E."/>
            <person name="Lipzen A."/>
            <person name="Meier-Kolthoff J.P."/>
            <person name="Ohm R.A."/>
            <person name="Otillar R.P."/>
            <person name="Pangilinan J."/>
            <person name="Peng Y."/>
            <person name="Rokas A."/>
            <person name="Rosa C.A."/>
            <person name="Scheuner C."/>
            <person name="Sibirny A.A."/>
            <person name="Slot J.C."/>
            <person name="Stielow J.B."/>
            <person name="Sun H."/>
            <person name="Kurtzman C.P."/>
            <person name="Blackwell M."/>
            <person name="Grigoriev I.V."/>
            <person name="Jeffries T.W."/>
        </authorList>
    </citation>
    <scope>NUCLEOTIDE SEQUENCE [LARGE SCALE GENOMIC DNA]</scope>
    <source>
        <strain evidence="12">NRRL Y-1933</strain>
    </source>
</reference>
<proteinExistence type="inferred from homology"/>
<keyword evidence="6 8" id="KW-0342">GTP-binding</keyword>
<evidence type="ECO:0000256" key="4">
    <source>
        <dbReference type="ARBA" id="ARBA00022824"/>
    </source>
</evidence>
<dbReference type="Gene3D" id="3.40.50.300">
    <property type="entry name" value="P-loop containing nucleotide triphosphate hydrolases"/>
    <property type="match status" value="1"/>
</dbReference>
<evidence type="ECO:0000256" key="1">
    <source>
        <dbReference type="ARBA" id="ARBA00022692"/>
    </source>
</evidence>
<feature type="topological domain" description="Lumenal" evidence="8">
    <location>
        <begin position="749"/>
        <end position="751"/>
    </location>
</feature>
<dbReference type="RefSeq" id="XP_020077975.1">
    <property type="nucleotide sequence ID" value="XM_020222158.1"/>
</dbReference>
<evidence type="ECO:0000256" key="9">
    <source>
        <dbReference type="SAM" id="Phobius"/>
    </source>
</evidence>
<dbReference type="OrthoDB" id="1597724at2759"/>
<dbReference type="GeneID" id="30996707"/>
<dbReference type="InterPro" id="IPR030386">
    <property type="entry name" value="G_GB1_RHD3_dom"/>
</dbReference>
<evidence type="ECO:0000313" key="12">
    <source>
        <dbReference type="Proteomes" id="UP000095085"/>
    </source>
</evidence>
<feature type="binding site" evidence="8">
    <location>
        <begin position="63"/>
        <end position="70"/>
    </location>
    <ligand>
        <name>GTP</name>
        <dbReference type="ChEBI" id="CHEBI:37565"/>
    </ligand>
</feature>
<sequence length="830" mass="95668">MNENISPHSSSSSFVPIEEHHIQDAIQVINEAKEFNPNLLDYITKSTPSASNDKKYHVISVFGSQSTGKSTLLNRLFNTNFDVMDETRRQQTTKGIWMAYAPTVSNTKHLKSQNENIFVMDVEGTDGRERGEDQDFERKAALFALSTSEILIINVWETQIGLYQGANMGLLKTVFEVNLTLFGKAKLNKSNNHKVLLLFVIRDHIGVTPKENLASTVTQDLINMWDNLNKPNELSHMKFEDFFDISFHTLGHKVLQPENFANDVQLLGDRVINKDNAEYLFKPQYHHEIPIDGWTLYAENCWDQIDNNKDLDLPTQQILVAKFKCDEILSNVYEEFLLKFNEQHLIKIPKLNEKLTDDIDYEDLGLSFIDLKNDVLENFDVSASRYNQSIYEQKRITLIGKLNDKFKEIFEAYAQYLLGNTIKLFTNVLNSGKRNLPGKNFQDGVVSLSNKYTQEYSKALKFLSLGGELDTTGYEDKLNKQVEELISKQQLIELNNTINKSVKKVNNGLVKAITFELGDLKDDTWDTILNKFNQLTKEVLSKYESSTDEYDFGLGTSDKLNNLAIESFKFKSWVNFYDSIHKYILKDGLINILQDRFDDKFRYDDNGLPKLYENSTELESSFEKAKKFSLQILPILTRAKLSNGKDIKPEYDIFNKHLKQKYTTINETEQVQASYTDSEDEDEEISSDSFSIIVNEEEKQLVLNKFKREVDAKFVETKRSIIQHVTQIPYYIYLIILVLGWNEFMAILRNPLFFTLLILLGGAVYVMYLLNLLKPAMAVGQRMLDEALDIAKQKLKEFVIDDPAQHGHNLNKISNKKSPTEEIELDDLNN</sequence>
<feature type="topological domain" description="Cytoplasmic" evidence="8">
    <location>
        <begin position="1"/>
        <end position="727"/>
    </location>
</feature>
<dbReference type="AlphaFoldDB" id="A0A1E4RNQ5"/>
<dbReference type="GO" id="GO:0032541">
    <property type="term" value="C:cortical endoplasmic reticulum"/>
    <property type="evidence" value="ECO:0007669"/>
    <property type="project" value="EnsemblFungi"/>
</dbReference>
<dbReference type="PANTHER" id="PTHR45923:SF2">
    <property type="entry name" value="PROTEIN SEY1"/>
    <property type="match status" value="1"/>
</dbReference>
<dbReference type="InterPro" id="IPR027417">
    <property type="entry name" value="P-loop_NTPase"/>
</dbReference>
<dbReference type="GO" id="GO:0005789">
    <property type="term" value="C:endoplasmic reticulum membrane"/>
    <property type="evidence" value="ECO:0007669"/>
    <property type="project" value="UniProtKB-SubCell"/>
</dbReference>
<evidence type="ECO:0000259" key="10">
    <source>
        <dbReference type="PROSITE" id="PS51715"/>
    </source>
</evidence>
<gene>
    <name evidence="8" type="primary">SEY1</name>
    <name evidence="11" type="ORF">HYPBUDRAFT_155931</name>
</gene>
<dbReference type="EMBL" id="KV454539">
    <property type="protein sequence ID" value="ODV68908.1"/>
    <property type="molecule type" value="Genomic_DNA"/>
</dbReference>
<dbReference type="CDD" id="cd01851">
    <property type="entry name" value="GBP"/>
    <property type="match status" value="1"/>
</dbReference>
<feature type="domain" description="GB1/RHD3-type G" evidence="10">
    <location>
        <begin position="53"/>
        <end position="285"/>
    </location>
</feature>
<dbReference type="GO" id="GO:0005525">
    <property type="term" value="F:GTP binding"/>
    <property type="evidence" value="ECO:0007669"/>
    <property type="project" value="UniProtKB-UniRule"/>
</dbReference>
<dbReference type="HAMAP" id="MF_03109">
    <property type="entry name" value="Sey1"/>
    <property type="match status" value="1"/>
</dbReference>
<accession>A0A1E4RNQ5</accession>
<dbReference type="Pfam" id="PF20428">
    <property type="entry name" value="Sey1_3HB"/>
    <property type="match status" value="1"/>
</dbReference>
<dbReference type="InterPro" id="IPR046758">
    <property type="entry name" value="Sey1/RHD3-like_3HB"/>
</dbReference>
<evidence type="ECO:0000256" key="8">
    <source>
        <dbReference type="HAMAP-Rule" id="MF_03109"/>
    </source>
</evidence>
<evidence type="ECO:0000256" key="2">
    <source>
        <dbReference type="ARBA" id="ARBA00022741"/>
    </source>
</evidence>
<organism evidence="11 12">
    <name type="scientific">Hyphopichia burtonii NRRL Y-1933</name>
    <dbReference type="NCBI Taxonomy" id="984485"/>
    <lineage>
        <taxon>Eukaryota</taxon>
        <taxon>Fungi</taxon>
        <taxon>Dikarya</taxon>
        <taxon>Ascomycota</taxon>
        <taxon>Saccharomycotina</taxon>
        <taxon>Pichiomycetes</taxon>
        <taxon>Debaryomycetaceae</taxon>
        <taxon>Hyphopichia</taxon>
    </lineage>
</organism>
<dbReference type="FunFam" id="3.40.50.300:FF:000727">
    <property type="entry name" value="Protein SEY1 homolog"/>
    <property type="match status" value="1"/>
</dbReference>
<keyword evidence="7 8" id="KW-0472">Membrane</keyword>
<evidence type="ECO:0000256" key="6">
    <source>
        <dbReference type="ARBA" id="ARBA00023134"/>
    </source>
</evidence>
<comment type="similarity">
    <text evidence="8">Belongs to the TRAFAC class dynamin-like GTPase superfamily. GB1/RHD3 GTPase family. RHD3 subfamily.</text>
</comment>